<feature type="signal peptide" evidence="2">
    <location>
        <begin position="1"/>
        <end position="20"/>
    </location>
</feature>
<accession>A0ABS4GQL8</accession>
<evidence type="ECO:0000256" key="2">
    <source>
        <dbReference type="SAM" id="SignalP"/>
    </source>
</evidence>
<dbReference type="PANTHER" id="PTHR35936">
    <property type="entry name" value="MEMBRANE-BOUND LYTIC MUREIN TRANSGLYCOSYLASE F"/>
    <property type="match status" value="1"/>
</dbReference>
<dbReference type="SMART" id="SM00079">
    <property type="entry name" value="PBPe"/>
    <property type="match status" value="1"/>
</dbReference>
<dbReference type="RefSeq" id="WP_209810611.1">
    <property type="nucleotide sequence ID" value="NZ_JAGGKT010000007.1"/>
</dbReference>
<dbReference type="EMBL" id="JAGGKT010000007">
    <property type="protein sequence ID" value="MBP1932563.1"/>
    <property type="molecule type" value="Genomic_DNA"/>
</dbReference>
<reference evidence="5 6" key="1">
    <citation type="submission" date="2021-03" db="EMBL/GenBank/DDBJ databases">
        <title>Genomic Encyclopedia of Type Strains, Phase IV (KMG-IV): sequencing the most valuable type-strain genomes for metagenomic binning, comparative biology and taxonomic classification.</title>
        <authorList>
            <person name="Goeker M."/>
        </authorList>
    </citation>
    <scope>NUCLEOTIDE SEQUENCE [LARGE SCALE GENOMIC DNA]</scope>
    <source>
        <strain evidence="5 6">DSM 24738</strain>
    </source>
</reference>
<dbReference type="Pfam" id="PF00497">
    <property type="entry name" value="SBP_bac_3"/>
    <property type="match status" value="1"/>
</dbReference>
<feature type="domain" description="Ionotropic glutamate receptor C-terminal" evidence="4">
    <location>
        <begin position="47"/>
        <end position="268"/>
    </location>
</feature>
<dbReference type="PROSITE" id="PS51257">
    <property type="entry name" value="PROKAR_LIPOPROTEIN"/>
    <property type="match status" value="1"/>
</dbReference>
<dbReference type="SMART" id="SM00062">
    <property type="entry name" value="PBPb"/>
    <property type="match status" value="1"/>
</dbReference>
<evidence type="ECO:0000256" key="1">
    <source>
        <dbReference type="ARBA" id="ARBA00022729"/>
    </source>
</evidence>
<comment type="caution">
    <text evidence="5">The sequence shown here is derived from an EMBL/GenBank/DDBJ whole genome shotgun (WGS) entry which is preliminary data.</text>
</comment>
<feature type="domain" description="Solute-binding protein family 3/N-terminal" evidence="3">
    <location>
        <begin position="47"/>
        <end position="268"/>
    </location>
</feature>
<feature type="chain" id="PRO_5047057226" evidence="2">
    <location>
        <begin position="21"/>
        <end position="268"/>
    </location>
</feature>
<sequence length="268" mass="29003">MNIKKLFMTGVIALSVSALVGCGAAKDEAQQPGASDEKAGAAEQTVTYKVGTEAGFPPFMWMEGTQVVGFEADLLKAIAEGGGFQVDLQNTGWDPLFNGIDTGKIDLGIAAITITEKRKETYDFSEPYFDAKQLILVPKDSTVSKLDDLEGKKVGVQSATTGEAVVQDKFGKTYEGIKGYDDIPAAVDDLLSGRLDAVVADNAVVKKYLEKIGDQGFKQIDDPSFELEQYGLIVKKGNQEVLDKVNAGIKAIKENGKYQEIYNQYFSE</sequence>
<evidence type="ECO:0000313" key="5">
    <source>
        <dbReference type="EMBL" id="MBP1932563.1"/>
    </source>
</evidence>
<organism evidence="5 6">
    <name type="scientific">Ammoniphilus resinae</name>
    <dbReference type="NCBI Taxonomy" id="861532"/>
    <lineage>
        <taxon>Bacteria</taxon>
        <taxon>Bacillati</taxon>
        <taxon>Bacillota</taxon>
        <taxon>Bacilli</taxon>
        <taxon>Bacillales</taxon>
        <taxon>Paenibacillaceae</taxon>
        <taxon>Aneurinibacillus group</taxon>
        <taxon>Ammoniphilus</taxon>
    </lineage>
</organism>
<dbReference type="CDD" id="cd13624">
    <property type="entry name" value="PBP2_Arg_Lys_His"/>
    <property type="match status" value="1"/>
</dbReference>
<evidence type="ECO:0000259" key="4">
    <source>
        <dbReference type="SMART" id="SM00079"/>
    </source>
</evidence>
<keyword evidence="1 2" id="KW-0732">Signal</keyword>
<proteinExistence type="predicted"/>
<protein>
    <submittedName>
        <fullName evidence="5">Polar amino acid transport system substrate-binding protein</fullName>
    </submittedName>
</protein>
<evidence type="ECO:0000313" key="6">
    <source>
        <dbReference type="Proteomes" id="UP001519343"/>
    </source>
</evidence>
<dbReference type="Gene3D" id="3.40.190.10">
    <property type="entry name" value="Periplasmic binding protein-like II"/>
    <property type="match status" value="2"/>
</dbReference>
<dbReference type="InterPro" id="IPR001320">
    <property type="entry name" value="Iontro_rcpt_C"/>
</dbReference>
<dbReference type="PANTHER" id="PTHR35936:SF17">
    <property type="entry name" value="ARGININE-BINDING EXTRACELLULAR PROTEIN ARTP"/>
    <property type="match status" value="1"/>
</dbReference>
<keyword evidence="6" id="KW-1185">Reference proteome</keyword>
<dbReference type="Proteomes" id="UP001519343">
    <property type="component" value="Unassembled WGS sequence"/>
</dbReference>
<name>A0ABS4GQL8_9BACL</name>
<dbReference type="SUPFAM" id="SSF53850">
    <property type="entry name" value="Periplasmic binding protein-like II"/>
    <property type="match status" value="1"/>
</dbReference>
<gene>
    <name evidence="5" type="ORF">J2Z37_002571</name>
</gene>
<evidence type="ECO:0000259" key="3">
    <source>
        <dbReference type="SMART" id="SM00062"/>
    </source>
</evidence>
<dbReference type="InterPro" id="IPR001638">
    <property type="entry name" value="Solute-binding_3/MltF_N"/>
</dbReference>